<feature type="transmembrane region" description="Helical" evidence="1">
    <location>
        <begin position="168"/>
        <end position="186"/>
    </location>
</feature>
<keyword evidence="1" id="KW-0812">Transmembrane</keyword>
<keyword evidence="3" id="KW-1185">Reference proteome</keyword>
<feature type="transmembrane region" description="Helical" evidence="1">
    <location>
        <begin position="247"/>
        <end position="264"/>
    </location>
</feature>
<feature type="transmembrane region" description="Helical" evidence="1">
    <location>
        <begin position="394"/>
        <end position="421"/>
    </location>
</feature>
<feature type="transmembrane region" description="Helical" evidence="1">
    <location>
        <begin position="341"/>
        <end position="363"/>
    </location>
</feature>
<comment type="caution">
    <text evidence="2">The sequence shown here is derived from an EMBL/GenBank/DDBJ whole genome shotgun (WGS) entry which is preliminary data.</text>
</comment>
<proteinExistence type="predicted"/>
<feature type="transmembrane region" description="Helical" evidence="1">
    <location>
        <begin position="276"/>
        <end position="292"/>
    </location>
</feature>
<accession>A0A6I0ETZ1</accession>
<dbReference type="RefSeq" id="WP_151621783.1">
    <property type="nucleotide sequence ID" value="NZ_WBXO01000018.1"/>
</dbReference>
<protein>
    <recommendedName>
        <fullName evidence="4">Citrate transporter-like domain-containing protein</fullName>
    </recommendedName>
</protein>
<dbReference type="OrthoDB" id="3171527at2"/>
<dbReference type="AlphaFoldDB" id="A0A6I0ETZ1"/>
<keyword evidence="1" id="KW-1133">Transmembrane helix</keyword>
<evidence type="ECO:0000256" key="1">
    <source>
        <dbReference type="SAM" id="Phobius"/>
    </source>
</evidence>
<feature type="transmembrane region" description="Helical" evidence="1">
    <location>
        <begin position="369"/>
        <end position="387"/>
    </location>
</feature>
<evidence type="ECO:0008006" key="4">
    <source>
        <dbReference type="Google" id="ProtNLM"/>
    </source>
</evidence>
<feature type="transmembrane region" description="Helical" evidence="1">
    <location>
        <begin position="27"/>
        <end position="44"/>
    </location>
</feature>
<organism evidence="2 3">
    <name type="scientific">Heliorestis acidaminivorans</name>
    <dbReference type="NCBI Taxonomy" id="553427"/>
    <lineage>
        <taxon>Bacteria</taxon>
        <taxon>Bacillati</taxon>
        <taxon>Bacillota</taxon>
        <taxon>Clostridia</taxon>
        <taxon>Eubacteriales</taxon>
        <taxon>Heliobacteriaceae</taxon>
        <taxon>Heliorestis</taxon>
    </lineage>
</organism>
<feature type="transmembrane region" description="Helical" evidence="1">
    <location>
        <begin position="121"/>
        <end position="148"/>
    </location>
</feature>
<gene>
    <name evidence="2" type="ORF">F9B85_13720</name>
</gene>
<evidence type="ECO:0000313" key="3">
    <source>
        <dbReference type="Proteomes" id="UP000468766"/>
    </source>
</evidence>
<dbReference type="Proteomes" id="UP000468766">
    <property type="component" value="Unassembled WGS sequence"/>
</dbReference>
<feature type="transmembrane region" description="Helical" evidence="1">
    <location>
        <begin position="198"/>
        <end position="216"/>
    </location>
</feature>
<keyword evidence="1" id="KW-0472">Membrane</keyword>
<sequence>MKTICKIALFLLAGIHLIKPFVPVDFTILLFITTLLVLGTGIVLMGQGFRIITFVFLILGVGLLLFYGQPFEVWISSINALTNVVAIVAIMQLFAIPIAVGQYDRVVRYWITKSSQGERGLFLITTAGTQFLTSLLMFGSIPVMIAILGDTLKNCVSNYQRFVATATVRGYGLAALWAPGAINLFLVMQATGVYWSDIVLPGFLLGILGIFISYLLERKVQLSSQNYSLAVEDNQQKVSPSEAQKKSFFLVFVLICLGLLIFLFDQLAIGTSSNRVVMAVALVTFLWTILHFRNPALTRTLKQYWDHGALKTVDLGPFLVAMGLFSGALEHSGLITELQSLLQIYINSLGIFAIFLIPFLMIVASLVGIHPFITIVMFGKILIALHLPISDVTLALCLALGGSLSYIISPFAGVTIALSNYVDAKVWDVTIRWNWLFVAIYFIVGVSFAYFWGTLIR</sequence>
<name>A0A6I0ETZ1_9FIRM</name>
<dbReference type="EMBL" id="WBXO01000018">
    <property type="protein sequence ID" value="KAB2950943.1"/>
    <property type="molecule type" value="Genomic_DNA"/>
</dbReference>
<reference evidence="2 3" key="1">
    <citation type="submission" date="2019-10" db="EMBL/GenBank/DDBJ databases">
        <title>Whole-genome sequence of the extremophile Heliorestis acidaminivorans DSM 24790.</title>
        <authorList>
            <person name="Kyndt J.A."/>
            <person name="Meyer T.E."/>
        </authorList>
    </citation>
    <scope>NUCLEOTIDE SEQUENCE [LARGE SCALE GENOMIC DNA]</scope>
    <source>
        <strain evidence="2 3">DSM 24790</strain>
    </source>
</reference>
<feature type="transmembrane region" description="Helical" evidence="1">
    <location>
        <begin position="80"/>
        <end position="100"/>
    </location>
</feature>
<evidence type="ECO:0000313" key="2">
    <source>
        <dbReference type="EMBL" id="KAB2950943.1"/>
    </source>
</evidence>
<feature type="transmembrane region" description="Helical" evidence="1">
    <location>
        <begin position="51"/>
        <end position="68"/>
    </location>
</feature>
<feature type="transmembrane region" description="Helical" evidence="1">
    <location>
        <begin position="433"/>
        <end position="453"/>
    </location>
</feature>